<evidence type="ECO:0000256" key="1">
    <source>
        <dbReference type="ARBA" id="ARBA00004123"/>
    </source>
</evidence>
<proteinExistence type="predicted"/>
<organism evidence="10">
    <name type="scientific">Taenia asiatica</name>
    <name type="common">Asian tapeworm</name>
    <dbReference type="NCBI Taxonomy" id="60517"/>
    <lineage>
        <taxon>Eukaryota</taxon>
        <taxon>Metazoa</taxon>
        <taxon>Spiralia</taxon>
        <taxon>Lophotrochozoa</taxon>
        <taxon>Platyhelminthes</taxon>
        <taxon>Cestoda</taxon>
        <taxon>Eucestoda</taxon>
        <taxon>Cyclophyllidea</taxon>
        <taxon>Taeniidae</taxon>
        <taxon>Taenia</taxon>
    </lineage>
</organism>
<dbReference type="Pfam" id="PF00010">
    <property type="entry name" value="HLH"/>
    <property type="match status" value="1"/>
</dbReference>
<dbReference type="WBParaSite" id="TASK_0000475301-mRNA-1">
    <property type="protein sequence ID" value="TASK_0000475301-mRNA-1"/>
    <property type="gene ID" value="TASK_0000475301"/>
</dbReference>
<dbReference type="PROSITE" id="PS50888">
    <property type="entry name" value="BHLH"/>
    <property type="match status" value="1"/>
</dbReference>
<dbReference type="STRING" id="60517.A0A0R3W442"/>
<evidence type="ECO:0000256" key="2">
    <source>
        <dbReference type="ARBA" id="ARBA00023015"/>
    </source>
</evidence>
<dbReference type="PANTHER" id="PTHR15741">
    <property type="entry name" value="BASIC HELIX-LOOP-HELIX ZIP TRANSCRIPTION FACTOR"/>
    <property type="match status" value="1"/>
</dbReference>
<dbReference type="PANTHER" id="PTHR15741:SF25">
    <property type="entry name" value="MAX-LIKE PROTEIN X"/>
    <property type="match status" value="1"/>
</dbReference>
<dbReference type="Proteomes" id="UP000282613">
    <property type="component" value="Unassembled WGS sequence"/>
</dbReference>
<dbReference type="EMBL" id="UYRS01018369">
    <property type="protein sequence ID" value="VDK33941.1"/>
    <property type="molecule type" value="Genomic_DNA"/>
</dbReference>
<comment type="subcellular location">
    <subcellularLocation>
        <location evidence="1">Nucleus</location>
    </subcellularLocation>
</comment>
<keyword evidence="3" id="KW-0238">DNA-binding</keyword>
<evidence type="ECO:0000313" key="8">
    <source>
        <dbReference type="EMBL" id="VDK33941.1"/>
    </source>
</evidence>
<evidence type="ECO:0000259" key="7">
    <source>
        <dbReference type="PROSITE" id="PS50888"/>
    </source>
</evidence>
<evidence type="ECO:0000313" key="9">
    <source>
        <dbReference type="Proteomes" id="UP000282613"/>
    </source>
</evidence>
<evidence type="ECO:0000256" key="6">
    <source>
        <dbReference type="SAM" id="MobiDB-lite"/>
    </source>
</evidence>
<feature type="domain" description="BHLH" evidence="7">
    <location>
        <begin position="19"/>
        <end position="76"/>
    </location>
</feature>
<dbReference type="InterPro" id="IPR052207">
    <property type="entry name" value="Max-like/E-box_TFs"/>
</dbReference>
<dbReference type="InterPro" id="IPR011598">
    <property type="entry name" value="bHLH_dom"/>
</dbReference>
<protein>
    <submittedName>
        <fullName evidence="10">BHLH domain-containing protein</fullName>
    </submittedName>
</protein>
<dbReference type="GO" id="GO:0005634">
    <property type="term" value="C:nucleus"/>
    <property type="evidence" value="ECO:0007669"/>
    <property type="project" value="UniProtKB-SubCell"/>
</dbReference>
<reference evidence="10" key="1">
    <citation type="submission" date="2017-02" db="UniProtKB">
        <authorList>
            <consortium name="WormBaseParasite"/>
        </authorList>
    </citation>
    <scope>IDENTIFICATION</scope>
</reference>
<evidence type="ECO:0000256" key="3">
    <source>
        <dbReference type="ARBA" id="ARBA00023125"/>
    </source>
</evidence>
<feature type="compositionally biased region" description="Low complexity" evidence="6">
    <location>
        <begin position="339"/>
        <end position="351"/>
    </location>
</feature>
<accession>A0A0R3W442</accession>
<dbReference type="AlphaFoldDB" id="A0A0R3W442"/>
<dbReference type="Gene3D" id="4.10.280.10">
    <property type="entry name" value="Helix-loop-helix DNA-binding domain"/>
    <property type="match status" value="1"/>
</dbReference>
<dbReference type="GO" id="GO:0000978">
    <property type="term" value="F:RNA polymerase II cis-regulatory region sequence-specific DNA binding"/>
    <property type="evidence" value="ECO:0007669"/>
    <property type="project" value="TreeGrafter"/>
</dbReference>
<sequence>MDVSDSVTDSSFTVDVRARRRKLHTEAEQRRRDAIKRGFDSLLELIPPAKTGPTNSHFRMSKATVLNRSISMILKASKIQTQKRLEIETLRKKVQALQILKASYERMSSTTTYATETHDTMITDQQKLHLFQMFMENLFCSFDSSVSASSLPELSDQIITWLETSCKPEFLHQIMERLLDPTAHEAYDLPHHQQHLQRPAAQQHQTQNTMYEVHKATECLGQLIPTHQRIPNAYRHPSLKLSNSLEAVHESPFPIQDSLSSDQGVMHLPDRYQQPNCHQPIFNTSFDPHPVYSEPSQQNYVRPHHPSVFPIRHYQPPEDPSLSNTFSNTATIPTTQRHSSPSPSTVATSSVFQRSSVAGSNATARNLVVDSTLPSPQFPPPQLFVSHDGFVPPQIQYANSGGGCMPLPDEPFAKQSPF</sequence>
<dbReference type="GO" id="GO:0000981">
    <property type="term" value="F:DNA-binding transcription factor activity, RNA polymerase II-specific"/>
    <property type="evidence" value="ECO:0007669"/>
    <property type="project" value="TreeGrafter"/>
</dbReference>
<keyword evidence="4" id="KW-0804">Transcription</keyword>
<dbReference type="OrthoDB" id="5778525at2759"/>
<feature type="region of interest" description="Disordered" evidence="6">
    <location>
        <begin position="332"/>
        <end position="351"/>
    </location>
</feature>
<dbReference type="GO" id="GO:0046983">
    <property type="term" value="F:protein dimerization activity"/>
    <property type="evidence" value="ECO:0007669"/>
    <property type="project" value="InterPro"/>
</dbReference>
<evidence type="ECO:0000256" key="4">
    <source>
        <dbReference type="ARBA" id="ARBA00023163"/>
    </source>
</evidence>
<keyword evidence="9" id="KW-1185">Reference proteome</keyword>
<name>A0A0R3W442_TAEAS</name>
<reference evidence="8 9" key="2">
    <citation type="submission" date="2018-11" db="EMBL/GenBank/DDBJ databases">
        <authorList>
            <consortium name="Pathogen Informatics"/>
        </authorList>
    </citation>
    <scope>NUCLEOTIDE SEQUENCE [LARGE SCALE GENOMIC DNA]</scope>
</reference>
<dbReference type="SMART" id="SM00353">
    <property type="entry name" value="HLH"/>
    <property type="match status" value="1"/>
</dbReference>
<evidence type="ECO:0000313" key="10">
    <source>
        <dbReference type="WBParaSite" id="TASK_0000475301-mRNA-1"/>
    </source>
</evidence>
<gene>
    <name evidence="8" type="ORF">TASK_LOCUS4754</name>
</gene>
<dbReference type="InterPro" id="IPR036638">
    <property type="entry name" value="HLH_DNA-bd_sf"/>
</dbReference>
<keyword evidence="5" id="KW-0539">Nucleus</keyword>
<keyword evidence="2" id="KW-0805">Transcription regulation</keyword>
<dbReference type="SUPFAM" id="SSF47459">
    <property type="entry name" value="HLH, helix-loop-helix DNA-binding domain"/>
    <property type="match status" value="1"/>
</dbReference>
<evidence type="ECO:0000256" key="5">
    <source>
        <dbReference type="ARBA" id="ARBA00023242"/>
    </source>
</evidence>